<protein>
    <submittedName>
        <fullName evidence="7">CHAT domain-containing protein</fullName>
    </submittedName>
</protein>
<name>A0A936ZWH2_9FLAO</name>
<evidence type="ECO:0000256" key="2">
    <source>
        <dbReference type="ARBA" id="ARBA00022803"/>
    </source>
</evidence>
<dbReference type="InterPro" id="IPR011990">
    <property type="entry name" value="TPR-like_helical_dom_sf"/>
</dbReference>
<evidence type="ECO:0000256" key="3">
    <source>
        <dbReference type="PROSITE-ProRule" id="PRU00339"/>
    </source>
</evidence>
<keyword evidence="4" id="KW-0812">Transmembrane</keyword>
<dbReference type="EMBL" id="JAERQJ010000009">
    <property type="protein sequence ID" value="MBL0685567.1"/>
    <property type="molecule type" value="Genomic_DNA"/>
</dbReference>
<dbReference type="Gene3D" id="1.25.40.10">
    <property type="entry name" value="Tetratricopeptide repeat domain"/>
    <property type="match status" value="3"/>
</dbReference>
<feature type="repeat" description="TPR" evidence="3">
    <location>
        <begin position="276"/>
        <end position="309"/>
    </location>
</feature>
<dbReference type="AlphaFoldDB" id="A0A936ZWH2"/>
<keyword evidence="8" id="KW-1185">Reference proteome</keyword>
<feature type="domain" description="CHAT" evidence="6">
    <location>
        <begin position="711"/>
        <end position="1003"/>
    </location>
</feature>
<dbReference type="PANTHER" id="PTHR45641">
    <property type="entry name" value="TETRATRICOPEPTIDE REPEAT PROTEIN (AFU_ORTHOLOGUE AFUA_6G03870)"/>
    <property type="match status" value="1"/>
</dbReference>
<dbReference type="Proteomes" id="UP000651057">
    <property type="component" value="Unassembled WGS sequence"/>
</dbReference>
<feature type="repeat" description="TPR" evidence="3">
    <location>
        <begin position="402"/>
        <end position="435"/>
    </location>
</feature>
<evidence type="ECO:0000256" key="4">
    <source>
        <dbReference type="SAM" id="Phobius"/>
    </source>
</evidence>
<organism evidence="7 8">
    <name type="scientific">Aquimarina mytili</name>
    <dbReference type="NCBI Taxonomy" id="874423"/>
    <lineage>
        <taxon>Bacteria</taxon>
        <taxon>Pseudomonadati</taxon>
        <taxon>Bacteroidota</taxon>
        <taxon>Flavobacteriia</taxon>
        <taxon>Flavobacteriales</taxon>
        <taxon>Flavobacteriaceae</taxon>
        <taxon>Aquimarina</taxon>
    </lineage>
</organism>
<feature type="repeat" description="TPR" evidence="3">
    <location>
        <begin position="111"/>
        <end position="144"/>
    </location>
</feature>
<dbReference type="PROSITE" id="PS50005">
    <property type="entry name" value="TPR"/>
    <property type="match status" value="5"/>
</dbReference>
<dbReference type="PANTHER" id="PTHR45641:SF19">
    <property type="entry name" value="NEPHROCYSTIN-3"/>
    <property type="match status" value="1"/>
</dbReference>
<sequence length="1043" mass="119717">MTKKITLLSVILSFLVVSVFSQASKDTLALQYYKKADSLLTVRKHEESIALFKKALLLYQKAQTWEKVASCYNKISENQWRGLALDESIQSSKKAIEICSKYLSKDHIQEANAYDNFGSYYQNNSKYNDALKYFKRSLVIRQKILPKDAQIEVVYNNIGSAYEDLGEHSKALEYFKKYIEFSIKKLGKNHIRVAYGYINIGTIFRGLNQDDIALNYYQKALPICIKEKNEYVLSVLYINMGGSFFANEEYDKSLLYYKKSLDLKLRIYGEDHPTCGRIYNNLGLIFEFKDDHDKALYYYRKALQIFKTAFGENNYGVADIYHNIADIYILKNEFKTALTYHEKALGIVTSIFGENSPKTSDFYIRIAKLYFKQNMNSNALSYYNRGLRVLQNVYGEYHLLTSGFYNGMAITYDKQKEYAKAISYFNKAILANAKNNDTVITQINFDSNRFYDLPLLLETLQGKAKTLQSQFKQDKNQKNLEQSIILYQKADVIVNVIRQSFQNYQDKVTFSRKAKEMYASTIGVHLLKYEYTKDQSSLFKVFYNIEKSKANVLKELLNESYAKTYAGLPSELLETEKMLKTNRASYISRINEEQLNSLIDTVKIAKYENKLFDVNRKQDSLTKILEKQYPKYHKLKYKTDVVSIADIQEKLDDNTTLLEFFTNNSTTYAFTISRNGIAVKELTTSNLFKKVSDLHESIILKDIGGYKQFSYTLYNELIAPIKDKLIGEELIIIPDGSLWHLNFELLLTQSNEKEERNMPYLLRDYAISYANSANLLFGPEQKISKSLEVRNECLAFSFSDSTQLANSKTMSLATLRDAGDDLPGTRKEIKAISNIINGQYYYGTEAIESNFKQNANQYSILHLALHGDVDHKNPQNSKLYFTKSKDTIEDNLLYSHELFALNIPAELAVLSACNTGTGAIAQGEGIMSMGNAFQYAGTKSLLLSSWEVSDKSAPILIENFYTNLAEGMNKAKALQKAKLDFLKTTDFDQLAPFYWGSFYLLGNADPIDINQPLSINMFWGILGGVLILLTLVFIYYRKKSQNL</sequence>
<dbReference type="RefSeq" id="WP_201923800.1">
    <property type="nucleotide sequence ID" value="NZ_BAABAX010000012.1"/>
</dbReference>
<proteinExistence type="predicted"/>
<keyword evidence="2 3" id="KW-0802">TPR repeat</keyword>
<evidence type="ECO:0000313" key="8">
    <source>
        <dbReference type="Proteomes" id="UP000651057"/>
    </source>
</evidence>
<keyword evidence="4" id="KW-1133">Transmembrane helix</keyword>
<dbReference type="Pfam" id="PF12770">
    <property type="entry name" value="CHAT"/>
    <property type="match status" value="1"/>
</dbReference>
<feature type="chain" id="PRO_5037211091" evidence="5">
    <location>
        <begin position="24"/>
        <end position="1043"/>
    </location>
</feature>
<dbReference type="InterPro" id="IPR024983">
    <property type="entry name" value="CHAT_dom"/>
</dbReference>
<feature type="repeat" description="TPR" evidence="3">
    <location>
        <begin position="152"/>
        <end position="185"/>
    </location>
</feature>
<gene>
    <name evidence="7" type="ORF">JJQ60_18675</name>
</gene>
<evidence type="ECO:0000313" key="7">
    <source>
        <dbReference type="EMBL" id="MBL0685567.1"/>
    </source>
</evidence>
<dbReference type="Pfam" id="PF13181">
    <property type="entry name" value="TPR_8"/>
    <property type="match status" value="1"/>
</dbReference>
<dbReference type="SUPFAM" id="SSF48452">
    <property type="entry name" value="TPR-like"/>
    <property type="match status" value="4"/>
</dbReference>
<dbReference type="SMART" id="SM00028">
    <property type="entry name" value="TPR"/>
    <property type="match status" value="9"/>
</dbReference>
<keyword evidence="5" id="KW-0732">Signal</keyword>
<dbReference type="InterPro" id="IPR019734">
    <property type="entry name" value="TPR_rpt"/>
</dbReference>
<evidence type="ECO:0000256" key="1">
    <source>
        <dbReference type="ARBA" id="ARBA00022737"/>
    </source>
</evidence>
<reference evidence="7" key="1">
    <citation type="submission" date="2021-01" db="EMBL/GenBank/DDBJ databases">
        <authorList>
            <person name="Zhong Y.L."/>
        </authorList>
    </citation>
    <scope>NUCLEOTIDE SEQUENCE</scope>
    <source>
        <strain evidence="7">KCTC 23302</strain>
    </source>
</reference>
<accession>A0A936ZWH2</accession>
<evidence type="ECO:0000259" key="6">
    <source>
        <dbReference type="Pfam" id="PF12770"/>
    </source>
</evidence>
<keyword evidence="4" id="KW-0472">Membrane</keyword>
<keyword evidence="1" id="KW-0677">Repeat</keyword>
<comment type="caution">
    <text evidence="7">The sequence shown here is derived from an EMBL/GenBank/DDBJ whole genome shotgun (WGS) entry which is preliminary data.</text>
</comment>
<dbReference type="Pfam" id="PF13424">
    <property type="entry name" value="TPR_12"/>
    <property type="match status" value="4"/>
</dbReference>
<evidence type="ECO:0000256" key="5">
    <source>
        <dbReference type="SAM" id="SignalP"/>
    </source>
</evidence>
<feature type="transmembrane region" description="Helical" evidence="4">
    <location>
        <begin position="1017"/>
        <end position="1036"/>
    </location>
</feature>
<feature type="signal peptide" evidence="5">
    <location>
        <begin position="1"/>
        <end position="23"/>
    </location>
</feature>
<feature type="repeat" description="TPR" evidence="3">
    <location>
        <begin position="234"/>
        <end position="267"/>
    </location>
</feature>